<reference evidence="1" key="2">
    <citation type="submission" date="2020-11" db="EMBL/GenBank/DDBJ databases">
        <authorList>
            <person name="McCartney M.A."/>
            <person name="Auch B."/>
            <person name="Kono T."/>
            <person name="Mallez S."/>
            <person name="Becker A."/>
            <person name="Gohl D.M."/>
            <person name="Silverstein K.A.T."/>
            <person name="Koren S."/>
            <person name="Bechman K.B."/>
            <person name="Herman A."/>
            <person name="Abrahante J.E."/>
            <person name="Garbe J."/>
        </authorList>
    </citation>
    <scope>NUCLEOTIDE SEQUENCE</scope>
    <source>
        <strain evidence="1">Duluth1</strain>
        <tissue evidence="1">Whole animal</tissue>
    </source>
</reference>
<proteinExistence type="predicted"/>
<dbReference type="EMBL" id="JAIWYP010000003">
    <property type="protein sequence ID" value="KAH3844924.1"/>
    <property type="molecule type" value="Genomic_DNA"/>
</dbReference>
<reference evidence="1" key="1">
    <citation type="journal article" date="2019" name="bioRxiv">
        <title>The Genome of the Zebra Mussel, Dreissena polymorpha: A Resource for Invasive Species Research.</title>
        <authorList>
            <person name="McCartney M.A."/>
            <person name="Auch B."/>
            <person name="Kono T."/>
            <person name="Mallez S."/>
            <person name="Zhang Y."/>
            <person name="Obille A."/>
            <person name="Becker A."/>
            <person name="Abrahante J.E."/>
            <person name="Garbe J."/>
            <person name="Badalamenti J.P."/>
            <person name="Herman A."/>
            <person name="Mangelson H."/>
            <person name="Liachko I."/>
            <person name="Sullivan S."/>
            <person name="Sone E.D."/>
            <person name="Koren S."/>
            <person name="Silverstein K.A.T."/>
            <person name="Beckman K.B."/>
            <person name="Gohl D.M."/>
        </authorList>
    </citation>
    <scope>NUCLEOTIDE SEQUENCE</scope>
    <source>
        <strain evidence="1">Duluth1</strain>
        <tissue evidence="1">Whole animal</tissue>
    </source>
</reference>
<protein>
    <submittedName>
        <fullName evidence="1">Uncharacterized protein</fullName>
    </submittedName>
</protein>
<gene>
    <name evidence="1" type="ORF">DPMN_087190</name>
</gene>
<dbReference type="Proteomes" id="UP000828390">
    <property type="component" value="Unassembled WGS sequence"/>
</dbReference>
<evidence type="ECO:0000313" key="2">
    <source>
        <dbReference type="Proteomes" id="UP000828390"/>
    </source>
</evidence>
<dbReference type="AlphaFoldDB" id="A0A9D4KSS7"/>
<evidence type="ECO:0000313" key="1">
    <source>
        <dbReference type="EMBL" id="KAH3844924.1"/>
    </source>
</evidence>
<sequence length="57" mass="6517">MCRFSSKRQSTEYEGAVFDSLSSATKYGYNGNVLVLDHHVHDDLSDKWTRRASKPQP</sequence>
<keyword evidence="2" id="KW-1185">Reference proteome</keyword>
<accession>A0A9D4KSS7</accession>
<name>A0A9D4KSS7_DREPO</name>
<comment type="caution">
    <text evidence="1">The sequence shown here is derived from an EMBL/GenBank/DDBJ whole genome shotgun (WGS) entry which is preliminary data.</text>
</comment>
<organism evidence="1 2">
    <name type="scientific">Dreissena polymorpha</name>
    <name type="common">Zebra mussel</name>
    <name type="synonym">Mytilus polymorpha</name>
    <dbReference type="NCBI Taxonomy" id="45954"/>
    <lineage>
        <taxon>Eukaryota</taxon>
        <taxon>Metazoa</taxon>
        <taxon>Spiralia</taxon>
        <taxon>Lophotrochozoa</taxon>
        <taxon>Mollusca</taxon>
        <taxon>Bivalvia</taxon>
        <taxon>Autobranchia</taxon>
        <taxon>Heteroconchia</taxon>
        <taxon>Euheterodonta</taxon>
        <taxon>Imparidentia</taxon>
        <taxon>Neoheterodontei</taxon>
        <taxon>Myida</taxon>
        <taxon>Dreissenoidea</taxon>
        <taxon>Dreissenidae</taxon>
        <taxon>Dreissena</taxon>
    </lineage>
</organism>